<dbReference type="PANTHER" id="PTHR43194">
    <property type="entry name" value="HYDROLASE ALPHA/BETA FOLD FAMILY"/>
    <property type="match status" value="1"/>
</dbReference>
<sequence>MAMSSVPEVQQIRMIDEVTIAYRHYLPKVSRSPERCSDVESRVGMVAEFTSGAGINPLPLVPIVVLNGLLTDQSSWQAFVQPRIGTVEMLTYDASGQVASDKPDQPHSIRDHREDLRSLLDSVNIKRAMWVGLSNGAQVAMAFATAYPKRVAALWLAGRMIASMWRSAPDCGVGFRRCASAHYDALIDALVEETFVKIE</sequence>
<feature type="domain" description="AB hydrolase-1" evidence="1">
    <location>
        <begin position="62"/>
        <end position="159"/>
    </location>
</feature>
<dbReference type="InterPro" id="IPR000073">
    <property type="entry name" value="AB_hydrolase_1"/>
</dbReference>
<dbReference type="Gene3D" id="3.40.50.1820">
    <property type="entry name" value="alpha/beta hydrolase"/>
    <property type="match status" value="1"/>
</dbReference>
<comment type="caution">
    <text evidence="2">The sequence shown here is derived from an EMBL/GenBank/DDBJ whole genome shotgun (WGS) entry which is preliminary data.</text>
</comment>
<dbReference type="Proteomes" id="UP000244338">
    <property type="component" value="Unassembled WGS sequence"/>
</dbReference>
<dbReference type="PANTHER" id="PTHR43194:SF2">
    <property type="entry name" value="PEROXISOMAL MEMBRANE PROTEIN LPX1"/>
    <property type="match status" value="1"/>
</dbReference>
<evidence type="ECO:0000313" key="3">
    <source>
        <dbReference type="Proteomes" id="UP000244338"/>
    </source>
</evidence>
<evidence type="ECO:0000313" key="2">
    <source>
        <dbReference type="EMBL" id="PTQ56667.1"/>
    </source>
</evidence>
<dbReference type="GO" id="GO:0016787">
    <property type="term" value="F:hydrolase activity"/>
    <property type="evidence" value="ECO:0007669"/>
    <property type="project" value="UniProtKB-KW"/>
</dbReference>
<dbReference type="AlphaFoldDB" id="A0A2R6Y1V9"/>
<gene>
    <name evidence="2" type="ORF">BSOLF_2817</name>
</gene>
<dbReference type="EMBL" id="PEBX01000022">
    <property type="protein sequence ID" value="PTQ56667.1"/>
    <property type="molecule type" value="Genomic_DNA"/>
</dbReference>
<protein>
    <submittedName>
        <fullName evidence="2">Putative hydrolase</fullName>
    </submittedName>
</protein>
<name>A0A2R6Y1V9_9BACL</name>
<dbReference type="SUPFAM" id="SSF53474">
    <property type="entry name" value="alpha/beta-Hydrolases"/>
    <property type="match status" value="1"/>
</dbReference>
<reference evidence="3" key="1">
    <citation type="journal article" date="2018" name="Sci. Rep.">
        <title>Lignite coal burning seam in the remote Altai Mountains harbors a hydrogen-driven thermophilic microbial community.</title>
        <authorList>
            <person name="Kadnikov V.V."/>
            <person name="Mardanov A.V."/>
            <person name="Ivasenko D.A."/>
            <person name="Antsiferov D.V."/>
            <person name="Beletsky A.V."/>
            <person name="Karnachuk O.V."/>
            <person name="Ravin N.V."/>
        </authorList>
    </citation>
    <scope>NUCLEOTIDE SEQUENCE [LARGE SCALE GENOMIC DNA]</scope>
</reference>
<dbReference type="InterPro" id="IPR029058">
    <property type="entry name" value="AB_hydrolase_fold"/>
</dbReference>
<accession>A0A2R6Y1V9</accession>
<organism evidence="2 3">
    <name type="scientific">Candidatus Carbonibacillus altaicus</name>
    <dbReference type="NCBI Taxonomy" id="2163959"/>
    <lineage>
        <taxon>Bacteria</taxon>
        <taxon>Bacillati</taxon>
        <taxon>Bacillota</taxon>
        <taxon>Bacilli</taxon>
        <taxon>Bacillales</taxon>
        <taxon>Candidatus Carbonibacillus</taxon>
    </lineage>
</organism>
<dbReference type="Pfam" id="PF00561">
    <property type="entry name" value="Abhydrolase_1"/>
    <property type="match status" value="1"/>
</dbReference>
<proteinExistence type="predicted"/>
<keyword evidence="2" id="KW-0378">Hydrolase</keyword>
<evidence type="ECO:0000259" key="1">
    <source>
        <dbReference type="Pfam" id="PF00561"/>
    </source>
</evidence>
<dbReference type="InterPro" id="IPR050228">
    <property type="entry name" value="Carboxylesterase_BioH"/>
</dbReference>